<comment type="caution">
    <text evidence="1">The sequence shown here is derived from an EMBL/GenBank/DDBJ whole genome shotgun (WGS) entry which is preliminary data.</text>
</comment>
<proteinExistence type="predicted"/>
<dbReference type="AlphaFoldDB" id="A0AAV7QRR5"/>
<gene>
    <name evidence="1" type="ORF">NDU88_009038</name>
</gene>
<dbReference type="EMBL" id="JANPWB010000010">
    <property type="protein sequence ID" value="KAJ1142725.1"/>
    <property type="molecule type" value="Genomic_DNA"/>
</dbReference>
<name>A0AAV7QRR5_PLEWA</name>
<accession>A0AAV7QRR5</accession>
<dbReference type="Proteomes" id="UP001066276">
    <property type="component" value="Chromosome 6"/>
</dbReference>
<evidence type="ECO:0000313" key="1">
    <source>
        <dbReference type="EMBL" id="KAJ1142725.1"/>
    </source>
</evidence>
<sequence length="102" mass="11158">MVAASVLPSTVPEVVQGDRSGNRCKATAGNLPRVVTQGRKASKPRVTIRGGAGFYGMRLRAAERVLRGRSAELGEVFERAIGALTLNKEQEFKRNRDHETNH</sequence>
<keyword evidence="2" id="KW-1185">Reference proteome</keyword>
<organism evidence="1 2">
    <name type="scientific">Pleurodeles waltl</name>
    <name type="common">Iberian ribbed newt</name>
    <dbReference type="NCBI Taxonomy" id="8319"/>
    <lineage>
        <taxon>Eukaryota</taxon>
        <taxon>Metazoa</taxon>
        <taxon>Chordata</taxon>
        <taxon>Craniata</taxon>
        <taxon>Vertebrata</taxon>
        <taxon>Euteleostomi</taxon>
        <taxon>Amphibia</taxon>
        <taxon>Batrachia</taxon>
        <taxon>Caudata</taxon>
        <taxon>Salamandroidea</taxon>
        <taxon>Salamandridae</taxon>
        <taxon>Pleurodelinae</taxon>
        <taxon>Pleurodeles</taxon>
    </lineage>
</organism>
<protein>
    <submittedName>
        <fullName evidence="1">Uncharacterized protein</fullName>
    </submittedName>
</protein>
<reference evidence="1" key="1">
    <citation type="journal article" date="2022" name="bioRxiv">
        <title>Sequencing and chromosome-scale assembly of the giantPleurodeles waltlgenome.</title>
        <authorList>
            <person name="Brown T."/>
            <person name="Elewa A."/>
            <person name="Iarovenko S."/>
            <person name="Subramanian E."/>
            <person name="Araus A.J."/>
            <person name="Petzold A."/>
            <person name="Susuki M."/>
            <person name="Suzuki K.-i.T."/>
            <person name="Hayashi T."/>
            <person name="Toyoda A."/>
            <person name="Oliveira C."/>
            <person name="Osipova E."/>
            <person name="Leigh N.D."/>
            <person name="Simon A."/>
            <person name="Yun M.H."/>
        </authorList>
    </citation>
    <scope>NUCLEOTIDE SEQUENCE</scope>
    <source>
        <strain evidence="1">20211129_DDA</strain>
        <tissue evidence="1">Liver</tissue>
    </source>
</reference>
<evidence type="ECO:0000313" key="2">
    <source>
        <dbReference type="Proteomes" id="UP001066276"/>
    </source>
</evidence>